<dbReference type="GO" id="GO:0005886">
    <property type="term" value="C:plasma membrane"/>
    <property type="evidence" value="ECO:0007669"/>
    <property type="project" value="TreeGrafter"/>
</dbReference>
<dbReference type="GO" id="GO:0052621">
    <property type="term" value="F:diguanylate cyclase activity"/>
    <property type="evidence" value="ECO:0007669"/>
    <property type="project" value="UniProtKB-EC"/>
</dbReference>
<dbReference type="PROSITE" id="PS50887">
    <property type="entry name" value="GGDEF"/>
    <property type="match status" value="1"/>
</dbReference>
<dbReference type="Pfam" id="PF00990">
    <property type="entry name" value="GGDEF"/>
    <property type="match status" value="1"/>
</dbReference>
<evidence type="ECO:0000256" key="2">
    <source>
        <dbReference type="SAM" id="Phobius"/>
    </source>
</evidence>
<dbReference type="InterPro" id="IPR043128">
    <property type="entry name" value="Rev_trsase/Diguanyl_cyclase"/>
</dbReference>
<dbReference type="PATRIC" id="fig|658445.3.peg.1554"/>
<dbReference type="GO" id="GO:0043709">
    <property type="term" value="P:cell adhesion involved in single-species biofilm formation"/>
    <property type="evidence" value="ECO:0007669"/>
    <property type="project" value="TreeGrafter"/>
</dbReference>
<keyword evidence="5" id="KW-1185">Reference proteome</keyword>
<dbReference type="STRING" id="658445.H744_1c1437"/>
<organism evidence="4 5">
    <name type="scientific">Photobacterium gaetbulicola Gung47</name>
    <dbReference type="NCBI Taxonomy" id="658445"/>
    <lineage>
        <taxon>Bacteria</taxon>
        <taxon>Pseudomonadati</taxon>
        <taxon>Pseudomonadota</taxon>
        <taxon>Gammaproteobacteria</taxon>
        <taxon>Vibrionales</taxon>
        <taxon>Vibrionaceae</taxon>
        <taxon>Photobacterium</taxon>
    </lineage>
</organism>
<dbReference type="SMART" id="SM00267">
    <property type="entry name" value="GGDEF"/>
    <property type="match status" value="1"/>
</dbReference>
<keyword evidence="2" id="KW-0812">Transmembrane</keyword>
<keyword evidence="2" id="KW-0472">Membrane</keyword>
<feature type="transmembrane region" description="Helical" evidence="2">
    <location>
        <begin position="24"/>
        <end position="44"/>
    </location>
</feature>
<dbReference type="InterPro" id="IPR029787">
    <property type="entry name" value="Nucleotide_cyclase"/>
</dbReference>
<dbReference type="SUPFAM" id="SSF55073">
    <property type="entry name" value="Nucleotide cyclase"/>
    <property type="match status" value="1"/>
</dbReference>
<sequence length="257" mass="29117">MGLYAQSVDDWVDSPFFYSKAGFVVEYLSLTIITAIAICAYPVLKKEKLFLFGMMLLGLEKAYGMLHEIIALEKTLGSIPVPVAIFLDDGCALIGIACLALGVKQTIDHYETSQSTDELTGVYNRKALIKIPLKQFDLVFFDLDNFKQLNDEHGHKFGDSILKLFSQGLKQYTQQDEIIIRFGGDEFIVILQSHRAKSFLVDIEATISALNISYSYGIAENFNRRNLREAINRSDKALYRMKHLKHQQKYSSVLNPN</sequence>
<accession>A0A0C5WMZ9</accession>
<dbReference type="EMBL" id="CP005973">
    <property type="protein sequence ID" value="AJR06459.1"/>
    <property type="molecule type" value="Genomic_DNA"/>
</dbReference>
<proteinExistence type="predicted"/>
<evidence type="ECO:0000313" key="4">
    <source>
        <dbReference type="EMBL" id="AJR06459.1"/>
    </source>
</evidence>
<evidence type="ECO:0000259" key="3">
    <source>
        <dbReference type="PROSITE" id="PS50887"/>
    </source>
</evidence>
<dbReference type="GO" id="GO:1902201">
    <property type="term" value="P:negative regulation of bacterial-type flagellum-dependent cell motility"/>
    <property type="evidence" value="ECO:0007669"/>
    <property type="project" value="TreeGrafter"/>
</dbReference>
<dbReference type="PANTHER" id="PTHR45138">
    <property type="entry name" value="REGULATORY COMPONENTS OF SENSORY TRANSDUCTION SYSTEM"/>
    <property type="match status" value="1"/>
</dbReference>
<reference evidence="4 5" key="1">
    <citation type="submission" date="2013-05" db="EMBL/GenBank/DDBJ databases">
        <title>Complete genome sequence of the lipase-producing bacterium Photobacterium gaetbulicola Gung47.</title>
        <authorList>
            <person name="Kim Y.-O."/>
        </authorList>
    </citation>
    <scope>NUCLEOTIDE SEQUENCE [LARGE SCALE GENOMIC DNA]</scope>
    <source>
        <strain evidence="4 5">Gung47</strain>
    </source>
</reference>
<dbReference type="EC" id="2.7.7.65" evidence="1"/>
<dbReference type="CDD" id="cd01949">
    <property type="entry name" value="GGDEF"/>
    <property type="match status" value="1"/>
</dbReference>
<evidence type="ECO:0000256" key="1">
    <source>
        <dbReference type="ARBA" id="ARBA00012528"/>
    </source>
</evidence>
<protein>
    <recommendedName>
        <fullName evidence="1">diguanylate cyclase</fullName>
        <ecNumber evidence="1">2.7.7.65</ecNumber>
    </recommendedName>
</protein>
<feature type="domain" description="GGDEF" evidence="3">
    <location>
        <begin position="134"/>
        <end position="256"/>
    </location>
</feature>
<dbReference type="Proteomes" id="UP000032303">
    <property type="component" value="Chromosome 1"/>
</dbReference>
<dbReference type="NCBIfam" id="TIGR00254">
    <property type="entry name" value="GGDEF"/>
    <property type="match status" value="1"/>
</dbReference>
<name>A0A0C5WMZ9_9GAMM</name>
<dbReference type="HOGENOM" id="CLU_965677_0_0_6"/>
<dbReference type="InterPro" id="IPR050469">
    <property type="entry name" value="Diguanylate_Cyclase"/>
</dbReference>
<dbReference type="Gene3D" id="3.30.70.270">
    <property type="match status" value="1"/>
</dbReference>
<dbReference type="KEGG" id="pgb:H744_1c1437"/>
<dbReference type="OrthoDB" id="70510at2"/>
<evidence type="ECO:0000313" key="5">
    <source>
        <dbReference type="Proteomes" id="UP000032303"/>
    </source>
</evidence>
<dbReference type="PANTHER" id="PTHR45138:SF6">
    <property type="entry name" value="DIGUANYLATE CYCLASE DGCN"/>
    <property type="match status" value="1"/>
</dbReference>
<dbReference type="AlphaFoldDB" id="A0A0C5WMZ9"/>
<keyword evidence="2" id="KW-1133">Transmembrane helix</keyword>
<gene>
    <name evidence="4" type="ORF">H744_1c1437</name>
</gene>
<dbReference type="InterPro" id="IPR000160">
    <property type="entry name" value="GGDEF_dom"/>
</dbReference>